<evidence type="ECO:0000256" key="8">
    <source>
        <dbReference type="ARBA" id="ARBA00038436"/>
    </source>
</evidence>
<evidence type="ECO:0000256" key="5">
    <source>
        <dbReference type="ARBA" id="ARBA00022692"/>
    </source>
</evidence>
<dbReference type="InterPro" id="IPR055348">
    <property type="entry name" value="DctQ"/>
</dbReference>
<keyword evidence="2" id="KW-0813">Transport</keyword>
<feature type="transmembrane region" description="Helical" evidence="9">
    <location>
        <begin position="89"/>
        <end position="109"/>
    </location>
</feature>
<feature type="domain" description="Tripartite ATP-independent periplasmic transporters DctQ component" evidence="10">
    <location>
        <begin position="30"/>
        <end position="155"/>
    </location>
</feature>
<gene>
    <name evidence="11" type="ORF">EDM58_24825</name>
</gene>
<evidence type="ECO:0000256" key="7">
    <source>
        <dbReference type="ARBA" id="ARBA00023136"/>
    </source>
</evidence>
<comment type="subcellular location">
    <subcellularLocation>
        <location evidence="1">Cell inner membrane</location>
        <topology evidence="1">Multi-pass membrane protein</topology>
    </subcellularLocation>
</comment>
<proteinExistence type="inferred from homology"/>
<sequence>MKNTLFRWLDNIENAFAVLACILLLFATFSIGAQVISRTFFDYPLLWVDEVNAYILVYLPFLAGAWLARSSGHIAVDIIEGMLSPRLRAYNDMLVALIGIAVSAVLFWYGTLVSIDHYVRDIRSMSVIAIPKLYVIVIIPIGSLLLALEFARKLYLATLARKKQDEDIVITPDSPSLFTKEQGIKEG</sequence>
<evidence type="ECO:0000256" key="2">
    <source>
        <dbReference type="ARBA" id="ARBA00022448"/>
    </source>
</evidence>
<dbReference type="GO" id="GO:0015740">
    <property type="term" value="P:C4-dicarboxylate transport"/>
    <property type="evidence" value="ECO:0007669"/>
    <property type="project" value="TreeGrafter"/>
</dbReference>
<keyword evidence="3" id="KW-1003">Cell membrane</keyword>
<dbReference type="PANTHER" id="PTHR35011:SF2">
    <property type="entry name" value="2,3-DIKETO-L-GULONATE TRAP TRANSPORTER SMALL PERMEASE PROTEIN YIAM"/>
    <property type="match status" value="1"/>
</dbReference>
<evidence type="ECO:0000256" key="3">
    <source>
        <dbReference type="ARBA" id="ARBA00022475"/>
    </source>
</evidence>
<protein>
    <submittedName>
        <fullName evidence="11">TRAP transporter small permease</fullName>
    </submittedName>
</protein>
<dbReference type="GO" id="GO:0005886">
    <property type="term" value="C:plasma membrane"/>
    <property type="evidence" value="ECO:0007669"/>
    <property type="project" value="UniProtKB-SubCell"/>
</dbReference>
<dbReference type="InterPro" id="IPR007387">
    <property type="entry name" value="TRAP_DctQ"/>
</dbReference>
<comment type="caution">
    <text evidence="11">The sequence shown here is derived from an EMBL/GenBank/DDBJ whole genome shotgun (WGS) entry which is preliminary data.</text>
</comment>
<dbReference type="RefSeq" id="WP_023556278.1">
    <property type="nucleotide sequence ID" value="NZ_JBCNED010000057.1"/>
</dbReference>
<dbReference type="AlphaFoldDB" id="A0A3M8BXT7"/>
<evidence type="ECO:0000256" key="9">
    <source>
        <dbReference type="SAM" id="Phobius"/>
    </source>
</evidence>
<keyword evidence="4" id="KW-0997">Cell inner membrane</keyword>
<dbReference type="Proteomes" id="UP000281915">
    <property type="component" value="Unassembled WGS sequence"/>
</dbReference>
<comment type="similarity">
    <text evidence="8">Belongs to the TRAP transporter small permease family.</text>
</comment>
<keyword evidence="5 9" id="KW-0812">Transmembrane</keyword>
<evidence type="ECO:0000256" key="6">
    <source>
        <dbReference type="ARBA" id="ARBA00022989"/>
    </source>
</evidence>
<evidence type="ECO:0000259" key="10">
    <source>
        <dbReference type="Pfam" id="PF04290"/>
    </source>
</evidence>
<organism evidence="11 12">
    <name type="scientific">Brevibacillus panacihumi</name>
    <dbReference type="NCBI Taxonomy" id="497735"/>
    <lineage>
        <taxon>Bacteria</taxon>
        <taxon>Bacillati</taxon>
        <taxon>Bacillota</taxon>
        <taxon>Bacilli</taxon>
        <taxon>Bacillales</taxon>
        <taxon>Paenibacillaceae</taxon>
        <taxon>Brevibacillus</taxon>
    </lineage>
</organism>
<keyword evidence="7 9" id="KW-0472">Membrane</keyword>
<evidence type="ECO:0000313" key="12">
    <source>
        <dbReference type="Proteomes" id="UP000281915"/>
    </source>
</evidence>
<feature type="transmembrane region" description="Helical" evidence="9">
    <location>
        <begin position="129"/>
        <end position="151"/>
    </location>
</feature>
<feature type="transmembrane region" description="Helical" evidence="9">
    <location>
        <begin position="51"/>
        <end position="68"/>
    </location>
</feature>
<name>A0A3M8BXT7_9BACL</name>
<keyword evidence="6 9" id="KW-1133">Transmembrane helix</keyword>
<accession>A0A3M8BXT7</accession>
<dbReference type="EMBL" id="RHHT01000083">
    <property type="protein sequence ID" value="RNB68238.1"/>
    <property type="molecule type" value="Genomic_DNA"/>
</dbReference>
<dbReference type="Pfam" id="PF04290">
    <property type="entry name" value="DctQ"/>
    <property type="match status" value="1"/>
</dbReference>
<evidence type="ECO:0000256" key="4">
    <source>
        <dbReference type="ARBA" id="ARBA00022519"/>
    </source>
</evidence>
<reference evidence="11 12" key="1">
    <citation type="submission" date="2018-10" db="EMBL/GenBank/DDBJ databases">
        <title>Phylogenomics of Brevibacillus.</title>
        <authorList>
            <person name="Dunlap C."/>
        </authorList>
    </citation>
    <scope>NUCLEOTIDE SEQUENCE [LARGE SCALE GENOMIC DNA]</scope>
    <source>
        <strain evidence="11 12">JCM 15085</strain>
    </source>
</reference>
<evidence type="ECO:0000256" key="1">
    <source>
        <dbReference type="ARBA" id="ARBA00004429"/>
    </source>
</evidence>
<dbReference type="PANTHER" id="PTHR35011">
    <property type="entry name" value="2,3-DIKETO-L-GULONATE TRAP TRANSPORTER SMALL PERMEASE PROTEIN YIAM"/>
    <property type="match status" value="1"/>
</dbReference>
<dbReference type="GO" id="GO:0022857">
    <property type="term" value="F:transmembrane transporter activity"/>
    <property type="evidence" value="ECO:0007669"/>
    <property type="project" value="TreeGrafter"/>
</dbReference>
<evidence type="ECO:0000313" key="11">
    <source>
        <dbReference type="EMBL" id="RNB68238.1"/>
    </source>
</evidence>